<dbReference type="PANTHER" id="PTHR14879:SF5">
    <property type="entry name" value="RING-TYPE DOMAIN-CONTAINING PROTEIN"/>
    <property type="match status" value="1"/>
</dbReference>
<comment type="caution">
    <text evidence="4">The sequence shown here is derived from an EMBL/GenBank/DDBJ whole genome shotgun (WGS) entry which is preliminary data.</text>
</comment>
<protein>
    <recommendedName>
        <fullName evidence="3">RING-type domain-containing protein</fullName>
    </recommendedName>
</protein>
<dbReference type="Gene3D" id="3.30.40.10">
    <property type="entry name" value="Zinc/RING finger domain, C3HC4 (zinc finger)"/>
    <property type="match status" value="1"/>
</dbReference>
<gene>
    <name evidence="4" type="ORF">GX50_07960</name>
</gene>
<reference evidence="4 5" key="1">
    <citation type="submission" date="2017-10" db="EMBL/GenBank/DDBJ databases">
        <title>Comparative genomics in systemic dimorphic fungi from Ajellomycetaceae.</title>
        <authorList>
            <person name="Munoz J.F."/>
            <person name="Mcewen J.G."/>
            <person name="Clay O.K."/>
            <person name="Cuomo C.A."/>
        </authorList>
    </citation>
    <scope>NUCLEOTIDE SEQUENCE [LARGE SCALE GENOMIC DNA]</scope>
    <source>
        <strain evidence="4 5">UAMH4076</strain>
    </source>
</reference>
<dbReference type="PANTHER" id="PTHR14879">
    <property type="entry name" value="CASPASE REGULATOR, RING FINGER DOMAIN-CONTAINING"/>
    <property type="match status" value="1"/>
</dbReference>
<sequence>MSQHRSYMSVNPTGMAGRHDYAPPGAAIPAHLQSSIALESPPYTSFSNQQSQGQTQDQLGANGFWDSSGNHRINANLQTAFSREAALNYGYFPVEQQQIYYSTTSQPPDLVTGPSSTTESRQQGNLEQNGEARASIQNQGPYNPTSLNRADPFAEPNSSPSQPVGHGLFSRFSGTSMMANNDNPLNSFSFQYLPVDYPNTQFNSHSSIDNEAPNAPPIPRNVASSYSLGSSPSENQLNTSNPNPRRRPLHGAISSPGSPPGIGSLNANPTTGSRRRPRRAYDGGMSQSGPMPRGDQRQPHRHNHHSVSGIGMGIAGTTSTAREQSFVNAQIARLIYNGTLVHYPNDPEAVYYGNEAERRRRFLESLGNNVESTTPTKGLDNQNDGRPEPKEAEELTVNLECKACMSQLIDTVVLPCGHAVLCRWCADQHMPSSRMDKTKPRGSATCPMCRKPVKQKVFVDLIPNDLII</sequence>
<evidence type="ECO:0000259" key="3">
    <source>
        <dbReference type="PROSITE" id="PS50089"/>
    </source>
</evidence>
<evidence type="ECO:0000313" key="4">
    <source>
        <dbReference type="EMBL" id="PGH29298.1"/>
    </source>
</evidence>
<dbReference type="SUPFAM" id="SSF57850">
    <property type="entry name" value="RING/U-box"/>
    <property type="match status" value="1"/>
</dbReference>
<keyword evidence="1" id="KW-0862">Zinc</keyword>
<feature type="compositionally biased region" description="Polar residues" evidence="2">
    <location>
        <begin position="135"/>
        <end position="148"/>
    </location>
</feature>
<dbReference type="Proteomes" id="UP000226031">
    <property type="component" value="Unassembled WGS sequence"/>
</dbReference>
<dbReference type="Pfam" id="PF13920">
    <property type="entry name" value="zf-C3HC4_3"/>
    <property type="match status" value="1"/>
</dbReference>
<feature type="region of interest" description="Disordered" evidence="2">
    <location>
        <begin position="104"/>
        <end position="168"/>
    </location>
</feature>
<dbReference type="PROSITE" id="PS50089">
    <property type="entry name" value="ZF_RING_2"/>
    <property type="match status" value="1"/>
</dbReference>
<evidence type="ECO:0000256" key="2">
    <source>
        <dbReference type="SAM" id="MobiDB-lite"/>
    </source>
</evidence>
<dbReference type="GO" id="GO:0008270">
    <property type="term" value="F:zinc ion binding"/>
    <property type="evidence" value="ECO:0007669"/>
    <property type="project" value="UniProtKB-KW"/>
</dbReference>
<dbReference type="STRING" id="73230.A0A2B7Z825"/>
<proteinExistence type="predicted"/>
<keyword evidence="1" id="KW-0863">Zinc-finger</keyword>
<accession>A0A2B7Z825</accession>
<dbReference type="InterPro" id="IPR051728">
    <property type="entry name" value="RING-FYVE_E3_ubiquitin-ligase"/>
</dbReference>
<feature type="compositionally biased region" description="Low complexity" evidence="2">
    <location>
        <begin position="253"/>
        <end position="264"/>
    </location>
</feature>
<feature type="compositionally biased region" description="Polar residues" evidence="2">
    <location>
        <begin position="1"/>
        <end position="12"/>
    </location>
</feature>
<evidence type="ECO:0000256" key="1">
    <source>
        <dbReference type="PROSITE-ProRule" id="PRU00175"/>
    </source>
</evidence>
<dbReference type="InterPro" id="IPR013083">
    <property type="entry name" value="Znf_RING/FYVE/PHD"/>
</dbReference>
<dbReference type="VEuPathDB" id="FungiDB:EMCG_05984"/>
<dbReference type="InterPro" id="IPR001841">
    <property type="entry name" value="Znf_RING"/>
</dbReference>
<feature type="region of interest" description="Disordered" evidence="2">
    <location>
        <begin position="41"/>
        <end position="65"/>
    </location>
</feature>
<dbReference type="AlphaFoldDB" id="A0A2B7Z825"/>
<feature type="compositionally biased region" description="Polar residues" evidence="2">
    <location>
        <begin position="366"/>
        <end position="382"/>
    </location>
</feature>
<feature type="compositionally biased region" description="Low complexity" evidence="2">
    <location>
        <begin position="49"/>
        <end position="58"/>
    </location>
</feature>
<name>A0A2B7Z825_9EURO</name>
<dbReference type="SMART" id="SM00184">
    <property type="entry name" value="RING"/>
    <property type="match status" value="1"/>
</dbReference>
<dbReference type="EMBL" id="PDND01000255">
    <property type="protein sequence ID" value="PGH29298.1"/>
    <property type="molecule type" value="Genomic_DNA"/>
</dbReference>
<feature type="domain" description="RING-type" evidence="3">
    <location>
        <begin position="401"/>
        <end position="450"/>
    </location>
</feature>
<keyword evidence="1" id="KW-0479">Metal-binding</keyword>
<keyword evidence="5" id="KW-1185">Reference proteome</keyword>
<feature type="compositionally biased region" description="Polar residues" evidence="2">
    <location>
        <begin position="104"/>
        <end position="128"/>
    </location>
</feature>
<feature type="region of interest" description="Disordered" evidence="2">
    <location>
        <begin position="1"/>
        <end position="27"/>
    </location>
</feature>
<feature type="compositionally biased region" description="Polar residues" evidence="2">
    <location>
        <begin position="222"/>
        <end position="243"/>
    </location>
</feature>
<evidence type="ECO:0000313" key="5">
    <source>
        <dbReference type="Proteomes" id="UP000226031"/>
    </source>
</evidence>
<feature type="region of interest" description="Disordered" evidence="2">
    <location>
        <begin position="366"/>
        <end position="391"/>
    </location>
</feature>
<feature type="region of interest" description="Disordered" evidence="2">
    <location>
        <begin position="203"/>
        <end position="314"/>
    </location>
</feature>
<organism evidence="4 5">
    <name type="scientific">[Emmonsia] crescens</name>
    <dbReference type="NCBI Taxonomy" id="73230"/>
    <lineage>
        <taxon>Eukaryota</taxon>
        <taxon>Fungi</taxon>
        <taxon>Dikarya</taxon>
        <taxon>Ascomycota</taxon>
        <taxon>Pezizomycotina</taxon>
        <taxon>Eurotiomycetes</taxon>
        <taxon>Eurotiomycetidae</taxon>
        <taxon>Onygenales</taxon>
        <taxon>Ajellomycetaceae</taxon>
        <taxon>Emergomyces</taxon>
    </lineage>
</organism>